<dbReference type="AlphaFoldDB" id="A0A1G2CIF3"/>
<dbReference type="GO" id="GO:0006412">
    <property type="term" value="P:translation"/>
    <property type="evidence" value="ECO:0007669"/>
    <property type="project" value="UniProtKB-UniRule"/>
</dbReference>
<keyword evidence="1 3" id="KW-0689">Ribosomal protein</keyword>
<evidence type="ECO:0000256" key="5">
    <source>
        <dbReference type="RuleBase" id="RU004524"/>
    </source>
</evidence>
<comment type="function">
    <text evidence="3 5">One of the primary rRNA binding proteins, it binds directly to 16S rRNA where it helps nucleate assembly of the platform of the 30S subunit by binding and bridging several RNA helices of the 16S rRNA.</text>
</comment>
<dbReference type="Gene3D" id="6.10.250.3130">
    <property type="match status" value="1"/>
</dbReference>
<dbReference type="InterPro" id="IPR009068">
    <property type="entry name" value="uS15_NS1_RNA-bd_sf"/>
</dbReference>
<dbReference type="HAMAP" id="MF_01343_B">
    <property type="entry name" value="Ribosomal_uS15_B"/>
    <property type="match status" value="1"/>
</dbReference>
<sequence length="88" mass="10313">MLTKRVKSKLITEHQGHGKDTGSAQVQIALLTREVEELTRHLKQNPKDEHSRRGLLKMVSQRRRLLAYLKKREPGVHDKLVKKLELRK</sequence>
<dbReference type="PANTHER" id="PTHR23321">
    <property type="entry name" value="RIBOSOMAL PROTEIN S15, BACTERIAL AND ORGANELLAR"/>
    <property type="match status" value="1"/>
</dbReference>
<dbReference type="InterPro" id="IPR005290">
    <property type="entry name" value="Ribosomal_uS15_bac-type"/>
</dbReference>
<dbReference type="PANTHER" id="PTHR23321:SF26">
    <property type="entry name" value="SMALL RIBOSOMAL SUBUNIT PROTEIN US15M"/>
    <property type="match status" value="1"/>
</dbReference>
<gene>
    <name evidence="3" type="primary">rpsO</name>
    <name evidence="7" type="ORF">A3A43_00135</name>
</gene>
<dbReference type="SMART" id="SM01387">
    <property type="entry name" value="Ribosomal_S15"/>
    <property type="match status" value="1"/>
</dbReference>
<proteinExistence type="inferred from homology"/>
<comment type="caution">
    <text evidence="7">The sequence shown here is derived from an EMBL/GenBank/DDBJ whole genome shotgun (WGS) entry which is preliminary data.</text>
</comment>
<dbReference type="GO" id="GO:0019843">
    <property type="term" value="F:rRNA binding"/>
    <property type="evidence" value="ECO:0007669"/>
    <property type="project" value="UniProtKB-UniRule"/>
</dbReference>
<comment type="subunit">
    <text evidence="3">Part of the 30S ribosomal subunit. Forms a bridge to the 50S subunit in the 70S ribosome, contacting the 23S rRNA.</text>
</comment>
<comment type="similarity">
    <text evidence="3 4">Belongs to the universal ribosomal protein uS15 family.</text>
</comment>
<organism evidence="7 8">
    <name type="scientific">Candidatus Liptonbacteria bacterium RIFCSPLOWO2_01_FULL_56_20</name>
    <dbReference type="NCBI Taxonomy" id="1798652"/>
    <lineage>
        <taxon>Bacteria</taxon>
        <taxon>Candidatus Liptoniibacteriota</taxon>
    </lineage>
</organism>
<keyword evidence="2 3" id="KW-0687">Ribonucleoprotein</keyword>
<dbReference type="Proteomes" id="UP000178495">
    <property type="component" value="Unassembled WGS sequence"/>
</dbReference>
<dbReference type="InterPro" id="IPR000589">
    <property type="entry name" value="Ribosomal_uS15"/>
</dbReference>
<keyword evidence="3 5" id="KW-0694">RNA-binding</keyword>
<reference evidence="7 8" key="1">
    <citation type="journal article" date="2016" name="Nat. Commun.">
        <title>Thousands of microbial genomes shed light on interconnected biogeochemical processes in an aquifer system.</title>
        <authorList>
            <person name="Anantharaman K."/>
            <person name="Brown C.T."/>
            <person name="Hug L.A."/>
            <person name="Sharon I."/>
            <person name="Castelle C.J."/>
            <person name="Probst A.J."/>
            <person name="Thomas B.C."/>
            <person name="Singh A."/>
            <person name="Wilkins M.J."/>
            <person name="Karaoz U."/>
            <person name="Brodie E.L."/>
            <person name="Williams K.H."/>
            <person name="Hubbard S.S."/>
            <person name="Banfield J.F."/>
        </authorList>
    </citation>
    <scope>NUCLEOTIDE SEQUENCE [LARGE SCALE GENOMIC DNA]</scope>
</reference>
<evidence type="ECO:0000256" key="3">
    <source>
        <dbReference type="HAMAP-Rule" id="MF_01343"/>
    </source>
</evidence>
<dbReference type="CDD" id="cd00353">
    <property type="entry name" value="Ribosomal_S15p_S13e"/>
    <property type="match status" value="1"/>
</dbReference>
<evidence type="ECO:0000256" key="2">
    <source>
        <dbReference type="ARBA" id="ARBA00023274"/>
    </source>
</evidence>
<feature type="compositionally biased region" description="Basic and acidic residues" evidence="6">
    <location>
        <begin position="10"/>
        <end position="20"/>
    </location>
</feature>
<dbReference type="EMBL" id="MHLC01000020">
    <property type="protein sequence ID" value="OGZ01155.1"/>
    <property type="molecule type" value="Genomic_DNA"/>
</dbReference>
<evidence type="ECO:0000256" key="4">
    <source>
        <dbReference type="RuleBase" id="RU003919"/>
    </source>
</evidence>
<evidence type="ECO:0000313" key="7">
    <source>
        <dbReference type="EMBL" id="OGZ01155.1"/>
    </source>
</evidence>
<dbReference type="GO" id="GO:0003735">
    <property type="term" value="F:structural constituent of ribosome"/>
    <property type="evidence" value="ECO:0007669"/>
    <property type="project" value="InterPro"/>
</dbReference>
<dbReference type="NCBIfam" id="TIGR00952">
    <property type="entry name" value="S15_bact"/>
    <property type="match status" value="1"/>
</dbReference>
<evidence type="ECO:0000313" key="8">
    <source>
        <dbReference type="Proteomes" id="UP000178495"/>
    </source>
</evidence>
<dbReference type="STRING" id="1798652.A3A43_00135"/>
<dbReference type="PROSITE" id="PS00362">
    <property type="entry name" value="RIBOSOMAL_S15"/>
    <property type="match status" value="1"/>
</dbReference>
<protein>
    <recommendedName>
        <fullName evidence="3">Small ribosomal subunit protein uS15</fullName>
    </recommendedName>
</protein>
<keyword evidence="3 5" id="KW-0699">rRNA-binding</keyword>
<evidence type="ECO:0000256" key="6">
    <source>
        <dbReference type="SAM" id="MobiDB-lite"/>
    </source>
</evidence>
<dbReference type="Pfam" id="PF00312">
    <property type="entry name" value="Ribosomal_S15"/>
    <property type="match status" value="1"/>
</dbReference>
<accession>A0A1G2CIF3</accession>
<comment type="function">
    <text evidence="3">Forms an intersubunit bridge (bridge B4) with the 23S rRNA of the 50S subunit in the ribosome.</text>
</comment>
<feature type="region of interest" description="Disordered" evidence="6">
    <location>
        <begin position="1"/>
        <end position="24"/>
    </location>
</feature>
<name>A0A1G2CIF3_9BACT</name>
<evidence type="ECO:0000256" key="1">
    <source>
        <dbReference type="ARBA" id="ARBA00022980"/>
    </source>
</evidence>
<dbReference type="GO" id="GO:0022627">
    <property type="term" value="C:cytosolic small ribosomal subunit"/>
    <property type="evidence" value="ECO:0007669"/>
    <property type="project" value="TreeGrafter"/>
</dbReference>
<dbReference type="Gene3D" id="1.10.287.10">
    <property type="entry name" value="S15/NS1, RNA-binding"/>
    <property type="match status" value="1"/>
</dbReference>
<dbReference type="SUPFAM" id="SSF47060">
    <property type="entry name" value="S15/NS1 RNA-binding domain"/>
    <property type="match status" value="1"/>
</dbReference>